<reference evidence="3" key="1">
    <citation type="submission" date="2022-12" db="EMBL/GenBank/DDBJ databases">
        <title>Peptostreptococcus.</title>
        <authorList>
            <person name="Lee S.H."/>
        </authorList>
    </citation>
    <scope>NUCLEOTIDE SEQUENCE</scope>
    <source>
        <strain evidence="3">CBA3647</strain>
    </source>
</reference>
<proteinExistence type="predicted"/>
<name>A0ABY7JQT6_9FIRM</name>
<organism evidence="3 4">
    <name type="scientific">Peptostreptococcus equinus</name>
    <dbReference type="NCBI Taxonomy" id="3003601"/>
    <lineage>
        <taxon>Bacteria</taxon>
        <taxon>Bacillati</taxon>
        <taxon>Bacillota</taxon>
        <taxon>Clostridia</taxon>
        <taxon>Peptostreptococcales</taxon>
        <taxon>Peptostreptococcaceae</taxon>
        <taxon>Peptostreptococcus</taxon>
    </lineage>
</organism>
<keyword evidence="1" id="KW-0175">Coiled coil</keyword>
<dbReference type="EMBL" id="CP114052">
    <property type="protein sequence ID" value="WAW15470.1"/>
    <property type="molecule type" value="Genomic_DNA"/>
</dbReference>
<keyword evidence="4" id="KW-1185">Reference proteome</keyword>
<gene>
    <name evidence="3" type="ORF">O0R46_03220</name>
    <name evidence="2" type="ORF">O0R46_09105</name>
</gene>
<evidence type="ECO:0000313" key="2">
    <source>
        <dbReference type="EMBL" id="WAW14728.1"/>
    </source>
</evidence>
<dbReference type="Proteomes" id="UP001164187">
    <property type="component" value="Chromosome"/>
</dbReference>
<feature type="coiled-coil region" evidence="1">
    <location>
        <begin position="26"/>
        <end position="61"/>
    </location>
</feature>
<accession>A0ABY7JQT6</accession>
<protein>
    <submittedName>
        <fullName evidence="3">CsbD family protein</fullName>
    </submittedName>
</protein>
<evidence type="ECO:0000313" key="4">
    <source>
        <dbReference type="Proteomes" id="UP001164187"/>
    </source>
</evidence>
<sequence length="66" mass="6899">MKDTGVFDKVKGSAKNIAGEATGDNKLKAEGAVDKATGKAKELLNEAGKKAEEVADNAKSEINKHK</sequence>
<dbReference type="RefSeq" id="WP_269311425.1">
    <property type="nucleotide sequence ID" value="NZ_CP114052.1"/>
</dbReference>
<dbReference type="InterPro" id="IPR036629">
    <property type="entry name" value="YjbJ_sf"/>
</dbReference>
<dbReference type="EMBL" id="CP114052">
    <property type="protein sequence ID" value="WAW14728.1"/>
    <property type="molecule type" value="Genomic_DNA"/>
</dbReference>
<evidence type="ECO:0000313" key="3">
    <source>
        <dbReference type="EMBL" id="WAW15470.1"/>
    </source>
</evidence>
<dbReference type="SUPFAM" id="SSF69047">
    <property type="entry name" value="Hypothetical protein YjbJ"/>
    <property type="match status" value="1"/>
</dbReference>
<evidence type="ECO:0000256" key="1">
    <source>
        <dbReference type="SAM" id="Coils"/>
    </source>
</evidence>
<dbReference type="Gene3D" id="1.10.1470.10">
    <property type="entry name" value="YjbJ"/>
    <property type="match status" value="1"/>
</dbReference>